<comment type="caution">
    <text evidence="2">The sequence shown here is derived from an EMBL/GenBank/DDBJ whole genome shotgun (WGS) entry which is preliminary data.</text>
</comment>
<keyword evidence="3" id="KW-1185">Reference proteome</keyword>
<dbReference type="Proteomes" id="UP000092993">
    <property type="component" value="Unassembled WGS sequence"/>
</dbReference>
<proteinExistence type="predicted"/>
<accession>A0A1C7LQR1</accession>
<dbReference type="AlphaFoldDB" id="A0A1C7LQR1"/>
<reference evidence="2 3" key="1">
    <citation type="submission" date="2016-03" db="EMBL/GenBank/DDBJ databases">
        <title>Whole genome sequencing of Grifola frondosa 9006-11.</title>
        <authorList>
            <person name="Min B."/>
            <person name="Park H."/>
            <person name="Kim J.-G."/>
            <person name="Cho H."/>
            <person name="Oh Y.-L."/>
            <person name="Kong W.-S."/>
            <person name="Choi I.-G."/>
        </authorList>
    </citation>
    <scope>NUCLEOTIDE SEQUENCE [LARGE SCALE GENOMIC DNA]</scope>
    <source>
        <strain evidence="2 3">9006-11</strain>
    </source>
</reference>
<feature type="compositionally biased region" description="Polar residues" evidence="1">
    <location>
        <begin position="15"/>
        <end position="41"/>
    </location>
</feature>
<protein>
    <submittedName>
        <fullName evidence="2">Uncharacterized protein</fullName>
    </submittedName>
</protein>
<gene>
    <name evidence="2" type="ORF">A0H81_12797</name>
</gene>
<evidence type="ECO:0000256" key="1">
    <source>
        <dbReference type="SAM" id="MobiDB-lite"/>
    </source>
</evidence>
<name>A0A1C7LQR1_GRIFR</name>
<organism evidence="2 3">
    <name type="scientific">Grifola frondosa</name>
    <name type="common">Maitake</name>
    <name type="synonym">Polyporus frondosus</name>
    <dbReference type="NCBI Taxonomy" id="5627"/>
    <lineage>
        <taxon>Eukaryota</taxon>
        <taxon>Fungi</taxon>
        <taxon>Dikarya</taxon>
        <taxon>Basidiomycota</taxon>
        <taxon>Agaricomycotina</taxon>
        <taxon>Agaricomycetes</taxon>
        <taxon>Polyporales</taxon>
        <taxon>Grifolaceae</taxon>
        <taxon>Grifola</taxon>
    </lineage>
</organism>
<evidence type="ECO:0000313" key="3">
    <source>
        <dbReference type="Proteomes" id="UP000092993"/>
    </source>
</evidence>
<dbReference type="EMBL" id="LUGG01000025">
    <property type="protein sequence ID" value="OBZ67033.1"/>
    <property type="molecule type" value="Genomic_DNA"/>
</dbReference>
<evidence type="ECO:0000313" key="2">
    <source>
        <dbReference type="EMBL" id="OBZ67033.1"/>
    </source>
</evidence>
<feature type="region of interest" description="Disordered" evidence="1">
    <location>
        <begin position="1"/>
        <end position="41"/>
    </location>
</feature>
<sequence>MGSESEDGGERPSRVSFTTSHSTRINTHTQRRTNSASSIQNITRSPSEYECRWLDSFTDHSGAQSIRVRPLLERRARVETRKHERLGGRAHQTGLGIRMNTYAGRDVRHDDALCCGQVDHRERGCVLQCIEQRAAALIHRRHVFDDTLPEPDSIR</sequence>